<evidence type="ECO:0000256" key="4">
    <source>
        <dbReference type="ARBA" id="ARBA00022989"/>
    </source>
</evidence>
<proteinExistence type="predicted"/>
<organism evidence="7 8">
    <name type="scientific">Aspergillus tanneri</name>
    <dbReference type="NCBI Taxonomy" id="1220188"/>
    <lineage>
        <taxon>Eukaryota</taxon>
        <taxon>Fungi</taxon>
        <taxon>Dikarya</taxon>
        <taxon>Ascomycota</taxon>
        <taxon>Pezizomycotina</taxon>
        <taxon>Eurotiomycetes</taxon>
        <taxon>Eurotiomycetidae</taxon>
        <taxon>Eurotiales</taxon>
        <taxon>Aspergillaceae</taxon>
        <taxon>Aspergillus</taxon>
        <taxon>Aspergillus subgen. Circumdati</taxon>
    </lineage>
</organism>
<evidence type="ECO:0000256" key="5">
    <source>
        <dbReference type="ARBA" id="ARBA00023136"/>
    </source>
</evidence>
<reference evidence="7 8" key="1">
    <citation type="submission" date="2019-08" db="EMBL/GenBank/DDBJ databases">
        <title>The genome sequence of a newly discovered highly antifungal drug resistant Aspergillus species, Aspergillus tanneri NIH 1004.</title>
        <authorList>
            <person name="Mounaud S."/>
            <person name="Singh I."/>
            <person name="Joardar V."/>
            <person name="Pakala S."/>
            <person name="Pakala S."/>
            <person name="Venepally P."/>
            <person name="Chung J.K."/>
            <person name="Losada L."/>
            <person name="Nierman W.C."/>
        </authorList>
    </citation>
    <scope>NUCLEOTIDE SEQUENCE [LARGE SCALE GENOMIC DNA]</scope>
    <source>
        <strain evidence="7 8">NIH1004</strain>
    </source>
</reference>
<dbReference type="AlphaFoldDB" id="A0A5M9MYJ2"/>
<evidence type="ECO:0000256" key="3">
    <source>
        <dbReference type="ARBA" id="ARBA00022692"/>
    </source>
</evidence>
<dbReference type="VEuPathDB" id="FungiDB:EYZ11_011375"/>
<dbReference type="Pfam" id="PF13520">
    <property type="entry name" value="AA_permease_2"/>
    <property type="match status" value="1"/>
</dbReference>
<keyword evidence="5 6" id="KW-0472">Membrane</keyword>
<keyword evidence="4 6" id="KW-1133">Transmembrane helix</keyword>
<feature type="transmembrane region" description="Helical" evidence="6">
    <location>
        <begin position="328"/>
        <end position="345"/>
    </location>
</feature>
<name>A0A5M9MYJ2_9EURO</name>
<protein>
    <submittedName>
        <fullName evidence="7">Uncharacterized protein</fullName>
    </submittedName>
</protein>
<dbReference type="EMBL" id="QUQM01000001">
    <property type="protein sequence ID" value="KAA8650430.1"/>
    <property type="molecule type" value="Genomic_DNA"/>
</dbReference>
<feature type="transmembrane region" description="Helical" evidence="6">
    <location>
        <begin position="185"/>
        <end position="210"/>
    </location>
</feature>
<dbReference type="GO" id="GO:0022857">
    <property type="term" value="F:transmembrane transporter activity"/>
    <property type="evidence" value="ECO:0007669"/>
    <property type="project" value="InterPro"/>
</dbReference>
<feature type="transmembrane region" description="Helical" evidence="6">
    <location>
        <begin position="75"/>
        <end position="94"/>
    </location>
</feature>
<evidence type="ECO:0000256" key="1">
    <source>
        <dbReference type="ARBA" id="ARBA00004141"/>
    </source>
</evidence>
<dbReference type="InterPro" id="IPR002293">
    <property type="entry name" value="AA/rel_permease1"/>
</dbReference>
<dbReference type="RefSeq" id="XP_033429791.1">
    <property type="nucleotide sequence ID" value="XM_033567796.1"/>
</dbReference>
<feature type="transmembrane region" description="Helical" evidence="6">
    <location>
        <begin position="144"/>
        <end position="164"/>
    </location>
</feature>
<gene>
    <name evidence="7" type="ORF">ATNIH1004_003116</name>
</gene>
<feature type="transmembrane region" description="Helical" evidence="6">
    <location>
        <begin position="262"/>
        <end position="281"/>
    </location>
</feature>
<dbReference type="OrthoDB" id="3257095at2759"/>
<feature type="transmembrane region" description="Helical" evidence="6">
    <location>
        <begin position="287"/>
        <end position="307"/>
    </location>
</feature>
<evidence type="ECO:0000313" key="8">
    <source>
        <dbReference type="Proteomes" id="UP000324241"/>
    </source>
</evidence>
<evidence type="ECO:0000256" key="2">
    <source>
        <dbReference type="ARBA" id="ARBA00022448"/>
    </source>
</evidence>
<feature type="transmembrane region" description="Helical" evidence="6">
    <location>
        <begin position="230"/>
        <end position="250"/>
    </location>
</feature>
<feature type="transmembrane region" description="Helical" evidence="6">
    <location>
        <begin position="101"/>
        <end position="124"/>
    </location>
</feature>
<comment type="caution">
    <text evidence="7">The sequence shown here is derived from an EMBL/GenBank/DDBJ whole genome shotgun (WGS) entry which is preliminary data.</text>
</comment>
<dbReference type="GO" id="GO:0016020">
    <property type="term" value="C:membrane"/>
    <property type="evidence" value="ECO:0007669"/>
    <property type="project" value="UniProtKB-SubCell"/>
</dbReference>
<keyword evidence="2" id="KW-0813">Transport</keyword>
<evidence type="ECO:0000313" key="7">
    <source>
        <dbReference type="EMBL" id="KAA8650430.1"/>
    </source>
</evidence>
<dbReference type="PANTHER" id="PTHR45649:SF5">
    <property type="entry name" value="GABA TRANSPORTER (EUROFUNG)-RELATED"/>
    <property type="match status" value="1"/>
</dbReference>
<sequence length="350" mass="37890">MATLSITYLNFFSSFAFSATLLTSWEAVGGSLLAGLANGGLFVGCTRLIAALYFIGTEIEGMVVLAHSEYKSPRWHRTLLMWAVVLIPIVINIFARRMLAVIEVAAGIMHIVFMPVSVATMVILAPRNPNAFVWDNFVGSLTGWQNPGVVFSIGLLDVIAPLRVDGVIRMAEEVKNAQTVIPRPMIWGTAIKSIMAFSCIITVLYCAVQLDTQSSKSSIKPWGRNPLPPPPSLVPPGSLLEIMVCFLRLLRKDQSAIQDSDTSLFLVASCFFILSFIQIGSTAAVNAVLSLGAMGLDISYLLPLGFLAFKRVVTPGDVSKGSFSLRRWGLPVNLVAIIFATYLISSCPSV</sequence>
<comment type="subcellular location">
    <subcellularLocation>
        <location evidence="1">Membrane</location>
        <topology evidence="1">Multi-pass membrane protein</topology>
    </subcellularLocation>
</comment>
<keyword evidence="3 6" id="KW-0812">Transmembrane</keyword>
<dbReference type="Gene3D" id="1.20.1740.10">
    <property type="entry name" value="Amino acid/polyamine transporter I"/>
    <property type="match status" value="1"/>
</dbReference>
<evidence type="ECO:0000256" key="6">
    <source>
        <dbReference type="SAM" id="Phobius"/>
    </source>
</evidence>
<dbReference type="Proteomes" id="UP000324241">
    <property type="component" value="Unassembled WGS sequence"/>
</dbReference>
<dbReference type="GeneID" id="54325818"/>
<dbReference type="PANTHER" id="PTHR45649">
    <property type="entry name" value="AMINO-ACID PERMEASE BAT1"/>
    <property type="match status" value="1"/>
</dbReference>
<accession>A0A5M9MYJ2</accession>